<organism evidence="2 3">
    <name type="scientific">Acropora cervicornis</name>
    <name type="common">Staghorn coral</name>
    <dbReference type="NCBI Taxonomy" id="6130"/>
    <lineage>
        <taxon>Eukaryota</taxon>
        <taxon>Metazoa</taxon>
        <taxon>Cnidaria</taxon>
        <taxon>Anthozoa</taxon>
        <taxon>Hexacorallia</taxon>
        <taxon>Scleractinia</taxon>
        <taxon>Astrocoeniina</taxon>
        <taxon>Acroporidae</taxon>
        <taxon>Acropora</taxon>
    </lineage>
</organism>
<reference evidence="2" key="2">
    <citation type="journal article" date="2023" name="Science">
        <title>Genomic signatures of disease resistance in endangered staghorn corals.</title>
        <authorList>
            <person name="Vollmer S.V."/>
            <person name="Selwyn J.D."/>
            <person name="Despard B.A."/>
            <person name="Roesel C.L."/>
        </authorList>
    </citation>
    <scope>NUCLEOTIDE SEQUENCE</scope>
    <source>
        <strain evidence="2">K2</strain>
    </source>
</reference>
<evidence type="ECO:0000313" key="3">
    <source>
        <dbReference type="Proteomes" id="UP001249851"/>
    </source>
</evidence>
<comment type="caution">
    <text evidence="2">The sequence shown here is derived from an EMBL/GenBank/DDBJ whole genome shotgun (WGS) entry which is preliminary data.</text>
</comment>
<accession>A0AAD9V4N8</accession>
<evidence type="ECO:0000256" key="1">
    <source>
        <dbReference type="SAM" id="Phobius"/>
    </source>
</evidence>
<dbReference type="EMBL" id="JARQWQ010000036">
    <property type="protein sequence ID" value="KAK2560600.1"/>
    <property type="molecule type" value="Genomic_DNA"/>
</dbReference>
<dbReference type="AlphaFoldDB" id="A0AAD9V4N8"/>
<gene>
    <name evidence="2" type="ORF">P5673_016980</name>
</gene>
<sequence>MSQDKYMWMLSQDYMISEAFSHVAEMVLNNLVLVLALFSSSCFVHECNLVVIEEQDMKKNKGRSFHYR</sequence>
<keyword evidence="3" id="KW-1185">Reference proteome</keyword>
<evidence type="ECO:0000313" key="2">
    <source>
        <dbReference type="EMBL" id="KAK2560600.1"/>
    </source>
</evidence>
<keyword evidence="1" id="KW-1133">Transmembrane helix</keyword>
<reference evidence="2" key="1">
    <citation type="journal article" date="2023" name="G3 (Bethesda)">
        <title>Whole genome assembly and annotation of the endangered Caribbean coral Acropora cervicornis.</title>
        <authorList>
            <person name="Selwyn J.D."/>
            <person name="Vollmer S.V."/>
        </authorList>
    </citation>
    <scope>NUCLEOTIDE SEQUENCE</scope>
    <source>
        <strain evidence="2">K2</strain>
    </source>
</reference>
<keyword evidence="1" id="KW-0472">Membrane</keyword>
<keyword evidence="1" id="KW-0812">Transmembrane</keyword>
<protein>
    <submittedName>
        <fullName evidence="2">Uncharacterized protein</fullName>
    </submittedName>
</protein>
<name>A0AAD9V4N8_ACRCE</name>
<dbReference type="Proteomes" id="UP001249851">
    <property type="component" value="Unassembled WGS sequence"/>
</dbReference>
<proteinExistence type="predicted"/>
<feature type="transmembrane region" description="Helical" evidence="1">
    <location>
        <begin position="31"/>
        <end position="51"/>
    </location>
</feature>